<accession>A0A1G9WG02</accession>
<dbReference type="SUPFAM" id="SSF55874">
    <property type="entry name" value="ATPase domain of HSP90 chaperone/DNA topoisomerase II/histidine kinase"/>
    <property type="match status" value="1"/>
</dbReference>
<feature type="transmembrane region" description="Helical" evidence="1">
    <location>
        <begin position="110"/>
        <end position="132"/>
    </location>
</feature>
<dbReference type="EMBL" id="FNHH01000025">
    <property type="protein sequence ID" value="SDM83106.1"/>
    <property type="molecule type" value="Genomic_DNA"/>
</dbReference>
<keyword evidence="3" id="KW-0418">Kinase</keyword>
<organism evidence="3 4">
    <name type="scientific">Daejeonella rubra</name>
    <dbReference type="NCBI Taxonomy" id="990371"/>
    <lineage>
        <taxon>Bacteria</taxon>
        <taxon>Pseudomonadati</taxon>
        <taxon>Bacteroidota</taxon>
        <taxon>Sphingobacteriia</taxon>
        <taxon>Sphingobacteriales</taxon>
        <taxon>Sphingobacteriaceae</taxon>
        <taxon>Daejeonella</taxon>
    </lineage>
</organism>
<name>A0A1G9WG02_9SPHI</name>
<keyword evidence="4" id="KW-1185">Reference proteome</keyword>
<keyword evidence="1" id="KW-1133">Transmembrane helix</keyword>
<dbReference type="InterPro" id="IPR036890">
    <property type="entry name" value="HATPase_C_sf"/>
</dbReference>
<feature type="transmembrane region" description="Helical" evidence="1">
    <location>
        <begin position="37"/>
        <end position="55"/>
    </location>
</feature>
<gene>
    <name evidence="3" type="ORF">SAMN05421813_1256</name>
</gene>
<dbReference type="PANTHER" id="PTHR34220:SF7">
    <property type="entry name" value="SENSOR HISTIDINE KINASE YPDA"/>
    <property type="match status" value="1"/>
</dbReference>
<evidence type="ECO:0000313" key="3">
    <source>
        <dbReference type="EMBL" id="SDM83106.1"/>
    </source>
</evidence>
<dbReference type="GO" id="GO:0016020">
    <property type="term" value="C:membrane"/>
    <property type="evidence" value="ECO:0007669"/>
    <property type="project" value="InterPro"/>
</dbReference>
<sequence length="336" mass="39380">MNKLKQIVLHAIVWIAIVLFFMYMASNGRIVQSTVVIFVYFGFINISLFYINYLFILPTFLNRKKYLWCALAMVLLVIVSAFIKCGLAYYFYDIVIKRDGGKHIMDFWDYYASAAFVSCFFIFLSTVLKFMLDWFLNEKVKSHLENEKLIAELAFLKSQINPHFLFNSLNNIYSLAYQKAEKTPEAILKLSEIMRYMLYESNVDKVALSDEIRYLENYIELQKLRFKDNIYIRFEVNGDPQGLKITPLVLISFVENAFKHGIATDIENPISIILNLSAGKLFFQVINKKSTMNKDITGGIGLQNVQRRLDLLYKDQYRLHIDDRNDVYNCELYLNL</sequence>
<dbReference type="RefSeq" id="WP_090706051.1">
    <property type="nucleotide sequence ID" value="NZ_FNHH01000025.1"/>
</dbReference>
<dbReference type="InterPro" id="IPR050640">
    <property type="entry name" value="Bact_2-comp_sensor_kinase"/>
</dbReference>
<proteinExistence type="predicted"/>
<feature type="transmembrane region" description="Helical" evidence="1">
    <location>
        <begin position="7"/>
        <end position="25"/>
    </location>
</feature>
<feature type="domain" description="Signal transduction histidine kinase internal region" evidence="2">
    <location>
        <begin position="151"/>
        <end position="229"/>
    </location>
</feature>
<feature type="transmembrane region" description="Helical" evidence="1">
    <location>
        <begin position="67"/>
        <end position="90"/>
    </location>
</feature>
<keyword evidence="1" id="KW-0812">Transmembrane</keyword>
<dbReference type="AlphaFoldDB" id="A0A1G9WG02"/>
<reference evidence="4" key="1">
    <citation type="submission" date="2016-10" db="EMBL/GenBank/DDBJ databases">
        <authorList>
            <person name="Varghese N."/>
            <person name="Submissions S."/>
        </authorList>
    </citation>
    <scope>NUCLEOTIDE SEQUENCE [LARGE SCALE GENOMIC DNA]</scope>
    <source>
        <strain evidence="4">DSM 24536</strain>
    </source>
</reference>
<dbReference type="PANTHER" id="PTHR34220">
    <property type="entry name" value="SENSOR HISTIDINE KINASE YPDA"/>
    <property type="match status" value="1"/>
</dbReference>
<dbReference type="STRING" id="990371.SAMN05421813_1256"/>
<keyword evidence="1" id="KW-0472">Membrane</keyword>
<dbReference type="GO" id="GO:0000155">
    <property type="term" value="F:phosphorelay sensor kinase activity"/>
    <property type="evidence" value="ECO:0007669"/>
    <property type="project" value="InterPro"/>
</dbReference>
<evidence type="ECO:0000313" key="4">
    <source>
        <dbReference type="Proteomes" id="UP000199226"/>
    </source>
</evidence>
<evidence type="ECO:0000259" key="2">
    <source>
        <dbReference type="Pfam" id="PF06580"/>
    </source>
</evidence>
<dbReference type="Gene3D" id="3.30.565.10">
    <property type="entry name" value="Histidine kinase-like ATPase, C-terminal domain"/>
    <property type="match status" value="1"/>
</dbReference>
<protein>
    <submittedName>
        <fullName evidence="3">Histidine kinase</fullName>
    </submittedName>
</protein>
<evidence type="ECO:0000256" key="1">
    <source>
        <dbReference type="SAM" id="Phobius"/>
    </source>
</evidence>
<dbReference type="Pfam" id="PF06580">
    <property type="entry name" value="His_kinase"/>
    <property type="match status" value="1"/>
</dbReference>
<dbReference type="InterPro" id="IPR010559">
    <property type="entry name" value="Sig_transdc_His_kin_internal"/>
</dbReference>
<keyword evidence="3" id="KW-0808">Transferase</keyword>
<dbReference type="Proteomes" id="UP000199226">
    <property type="component" value="Unassembled WGS sequence"/>
</dbReference>
<dbReference type="OrthoDB" id="9792992at2"/>